<dbReference type="InterPro" id="IPR036378">
    <property type="entry name" value="FAS1_dom_sf"/>
</dbReference>
<dbReference type="PANTHER" id="PTHR10900">
    <property type="entry name" value="PERIOSTIN-RELATED"/>
    <property type="match status" value="1"/>
</dbReference>
<evidence type="ECO:0000313" key="4">
    <source>
        <dbReference type="Proteomes" id="UP001345013"/>
    </source>
</evidence>
<protein>
    <recommendedName>
        <fullName evidence="2">FAS1 domain-containing protein</fullName>
    </recommendedName>
</protein>
<evidence type="ECO:0000256" key="1">
    <source>
        <dbReference type="SAM" id="SignalP"/>
    </source>
</evidence>
<name>A0ABR0JTT4_9EURO</name>
<dbReference type="SUPFAM" id="SSF82153">
    <property type="entry name" value="FAS1 domain"/>
    <property type="match status" value="2"/>
</dbReference>
<proteinExistence type="predicted"/>
<feature type="domain" description="FAS1" evidence="2">
    <location>
        <begin position="170"/>
        <end position="304"/>
    </location>
</feature>
<feature type="chain" id="PRO_5046852424" description="FAS1 domain-containing protein" evidence="1">
    <location>
        <begin position="18"/>
        <end position="387"/>
    </location>
</feature>
<evidence type="ECO:0000259" key="2">
    <source>
        <dbReference type="PROSITE" id="PS50213"/>
    </source>
</evidence>
<keyword evidence="1" id="KW-0732">Signal</keyword>
<feature type="signal peptide" evidence="1">
    <location>
        <begin position="1"/>
        <end position="17"/>
    </location>
</feature>
<dbReference type="PROSITE" id="PS50213">
    <property type="entry name" value="FAS1"/>
    <property type="match status" value="2"/>
</dbReference>
<dbReference type="EMBL" id="JAVRRG010000337">
    <property type="protein sequence ID" value="KAK5072275.1"/>
    <property type="molecule type" value="Genomic_DNA"/>
</dbReference>
<dbReference type="Pfam" id="PF02469">
    <property type="entry name" value="Fasciclin"/>
    <property type="match status" value="2"/>
</dbReference>
<gene>
    <name evidence="3" type="ORF">LTR24_010483</name>
</gene>
<dbReference type="Gene3D" id="2.30.180.10">
    <property type="entry name" value="FAS1 domain"/>
    <property type="match status" value="2"/>
</dbReference>
<organism evidence="3 4">
    <name type="scientific">Lithohypha guttulata</name>
    <dbReference type="NCBI Taxonomy" id="1690604"/>
    <lineage>
        <taxon>Eukaryota</taxon>
        <taxon>Fungi</taxon>
        <taxon>Dikarya</taxon>
        <taxon>Ascomycota</taxon>
        <taxon>Pezizomycotina</taxon>
        <taxon>Eurotiomycetes</taxon>
        <taxon>Chaetothyriomycetidae</taxon>
        <taxon>Chaetothyriales</taxon>
        <taxon>Trichomeriaceae</taxon>
        <taxon>Lithohypha</taxon>
    </lineage>
</organism>
<accession>A0ABR0JTT4</accession>
<evidence type="ECO:0000313" key="3">
    <source>
        <dbReference type="EMBL" id="KAK5072275.1"/>
    </source>
</evidence>
<feature type="domain" description="FAS1" evidence="2">
    <location>
        <begin position="18"/>
        <end position="168"/>
    </location>
</feature>
<dbReference type="InterPro" id="IPR050904">
    <property type="entry name" value="Adhesion/Biosynth-related"/>
</dbReference>
<dbReference type="Proteomes" id="UP001345013">
    <property type="component" value="Unassembled WGS sequence"/>
</dbReference>
<reference evidence="3 4" key="1">
    <citation type="submission" date="2023-08" db="EMBL/GenBank/DDBJ databases">
        <title>Black Yeasts Isolated from many extreme environments.</title>
        <authorList>
            <person name="Coleine C."/>
            <person name="Stajich J.E."/>
            <person name="Selbmann L."/>
        </authorList>
    </citation>
    <scope>NUCLEOTIDE SEQUENCE [LARGE SCALE GENOMIC DNA]</scope>
    <source>
        <strain evidence="3 4">CCFEE 5885</strain>
    </source>
</reference>
<dbReference type="PANTHER" id="PTHR10900:SF77">
    <property type="entry name" value="FI19380P1"/>
    <property type="match status" value="1"/>
</dbReference>
<dbReference type="SMART" id="SM00554">
    <property type="entry name" value="FAS1"/>
    <property type="match status" value="2"/>
</dbReference>
<comment type="caution">
    <text evidence="3">The sequence shown here is derived from an EMBL/GenBank/DDBJ whole genome shotgun (WGS) entry which is preliminary data.</text>
</comment>
<dbReference type="InterPro" id="IPR000782">
    <property type="entry name" value="FAS1_domain"/>
</dbReference>
<keyword evidence="4" id="KW-1185">Reference proteome</keyword>
<sequence>MYTKALVVYSLAAAVSSQTLQSVLENQSDTLSSFTQYVTDAGLLDTINGMGDVTIFAPTNEAFHAVLQTYPDLVNINDSGNSSSTPVSDRLMNILQYHIVPGAVHELQDFLPYPGSFYPSAYNGIVVNPYVTADNGSAVYSAQKRLSQVNAADITFDAGIIHTLDQVMLPPTNANVTAYDMGFIYFYGALQQTDLINDLVSADQVTLFIPTDQAFIDVGSALQDISAPDFSTIIAFHAVVDNALYTINLSDSDSLNSLANTPYEANIDISVNEDDGALYANNARVVTPNILLQNGVAHLIDQVLNPATEEDNAWTYDLDEDAGEGVPAFEDAASATIPALTSSISPVPTSTYSPTATFSAVSGAESPYKQKVVLASLCAAGLGLLFV</sequence>